<comment type="caution">
    <text evidence="1">The sequence shown here is derived from an EMBL/GenBank/DDBJ whole genome shotgun (WGS) entry which is preliminary data.</text>
</comment>
<evidence type="ECO:0000313" key="1">
    <source>
        <dbReference type="EMBL" id="MCI39956.1"/>
    </source>
</evidence>
<sequence>MRTAFATMRAVAKQGACGVLVGLVLFGLHNTTNVEGK</sequence>
<accession>A0A392RWL0</accession>
<dbReference type="EMBL" id="LXQA010274042">
    <property type="protein sequence ID" value="MCI39956.1"/>
    <property type="molecule type" value="Genomic_DNA"/>
</dbReference>
<proteinExistence type="predicted"/>
<dbReference type="Proteomes" id="UP000265520">
    <property type="component" value="Unassembled WGS sequence"/>
</dbReference>
<organism evidence="1 2">
    <name type="scientific">Trifolium medium</name>
    <dbReference type="NCBI Taxonomy" id="97028"/>
    <lineage>
        <taxon>Eukaryota</taxon>
        <taxon>Viridiplantae</taxon>
        <taxon>Streptophyta</taxon>
        <taxon>Embryophyta</taxon>
        <taxon>Tracheophyta</taxon>
        <taxon>Spermatophyta</taxon>
        <taxon>Magnoliopsida</taxon>
        <taxon>eudicotyledons</taxon>
        <taxon>Gunneridae</taxon>
        <taxon>Pentapetalae</taxon>
        <taxon>rosids</taxon>
        <taxon>fabids</taxon>
        <taxon>Fabales</taxon>
        <taxon>Fabaceae</taxon>
        <taxon>Papilionoideae</taxon>
        <taxon>50 kb inversion clade</taxon>
        <taxon>NPAAA clade</taxon>
        <taxon>Hologalegina</taxon>
        <taxon>IRL clade</taxon>
        <taxon>Trifolieae</taxon>
        <taxon>Trifolium</taxon>
    </lineage>
</organism>
<protein>
    <submittedName>
        <fullName evidence="1">Uncharacterized protein</fullName>
    </submittedName>
</protein>
<evidence type="ECO:0000313" key="2">
    <source>
        <dbReference type="Proteomes" id="UP000265520"/>
    </source>
</evidence>
<reference evidence="1 2" key="1">
    <citation type="journal article" date="2018" name="Front. Plant Sci.">
        <title>Red Clover (Trifolium pratense) and Zigzag Clover (T. medium) - A Picture of Genomic Similarities and Differences.</title>
        <authorList>
            <person name="Dluhosova J."/>
            <person name="Istvanek J."/>
            <person name="Nedelnik J."/>
            <person name="Repkova J."/>
        </authorList>
    </citation>
    <scope>NUCLEOTIDE SEQUENCE [LARGE SCALE GENOMIC DNA]</scope>
    <source>
        <strain evidence="2">cv. 10/8</strain>
        <tissue evidence="1">Leaf</tissue>
    </source>
</reference>
<feature type="non-terminal residue" evidence="1">
    <location>
        <position position="37"/>
    </location>
</feature>
<name>A0A392RWL0_9FABA</name>
<dbReference type="AlphaFoldDB" id="A0A392RWL0"/>
<keyword evidence="2" id="KW-1185">Reference proteome</keyword>